<evidence type="ECO:0008006" key="5">
    <source>
        <dbReference type="Google" id="ProtNLM"/>
    </source>
</evidence>
<evidence type="ECO:0000256" key="1">
    <source>
        <dbReference type="ARBA" id="ARBA00010617"/>
    </source>
</evidence>
<dbReference type="GO" id="GO:0004497">
    <property type="term" value="F:monooxygenase activity"/>
    <property type="evidence" value="ECO:0007669"/>
    <property type="project" value="InterPro"/>
</dbReference>
<keyword evidence="2" id="KW-1133">Transmembrane helix</keyword>
<dbReference type="PANTHER" id="PTHR24305:SF166">
    <property type="entry name" value="CYTOCHROME P450 12A4, MITOCHONDRIAL-RELATED"/>
    <property type="match status" value="1"/>
</dbReference>
<gene>
    <name evidence="3" type="ORF">N0V91_006671</name>
</gene>
<dbReference type="InterPro" id="IPR036396">
    <property type="entry name" value="Cyt_P450_sf"/>
</dbReference>
<reference evidence="3" key="1">
    <citation type="submission" date="2022-10" db="EMBL/GenBank/DDBJ databases">
        <title>Tapping the CABI collections for fungal endophytes: first genome assemblies for Collariella, Neodidymelliopsis, Ascochyta clinopodiicola, Didymella pomorum, Didymosphaeria variabile, Neocosmospora piperis and Neocucurbitaria cava.</title>
        <authorList>
            <person name="Hill R."/>
        </authorList>
    </citation>
    <scope>NUCLEOTIDE SEQUENCE</scope>
    <source>
        <strain evidence="3">IMI 355091</strain>
    </source>
</reference>
<dbReference type="InterPro" id="IPR050121">
    <property type="entry name" value="Cytochrome_P450_monoxygenase"/>
</dbReference>
<dbReference type="GO" id="GO:0020037">
    <property type="term" value="F:heme binding"/>
    <property type="evidence" value="ECO:0007669"/>
    <property type="project" value="InterPro"/>
</dbReference>
<evidence type="ECO:0000313" key="3">
    <source>
        <dbReference type="EMBL" id="KAJ4403268.1"/>
    </source>
</evidence>
<dbReference type="GO" id="GO:0005506">
    <property type="term" value="F:iron ion binding"/>
    <property type="evidence" value="ECO:0007669"/>
    <property type="project" value="InterPro"/>
</dbReference>
<keyword evidence="2" id="KW-0812">Transmembrane</keyword>
<dbReference type="InterPro" id="IPR001128">
    <property type="entry name" value="Cyt_P450"/>
</dbReference>
<dbReference type="PANTHER" id="PTHR24305">
    <property type="entry name" value="CYTOCHROME P450"/>
    <property type="match status" value="1"/>
</dbReference>
<dbReference type="OrthoDB" id="10029320at2759"/>
<dbReference type="Pfam" id="PF00067">
    <property type="entry name" value="p450"/>
    <property type="match status" value="1"/>
</dbReference>
<dbReference type="GO" id="GO:0016705">
    <property type="term" value="F:oxidoreductase activity, acting on paired donors, with incorporation or reduction of molecular oxygen"/>
    <property type="evidence" value="ECO:0007669"/>
    <property type="project" value="InterPro"/>
</dbReference>
<keyword evidence="4" id="KW-1185">Reference proteome</keyword>
<dbReference type="AlphaFoldDB" id="A0A9W8ZCY5"/>
<sequence>MTRPPALITDGMNTLLVQIVLRLVLLLVSAARFFPFVLLTVLVLKYTRRVSVLPGVPKLEGLSFLGVILLSMRHGASEVVAKLLDVATDGISYASVAGNILVFVHDTAMIRQLLAMPEEFVSRESTKDSTGFSPTWLLRRIVGPSLPNYSGPHLGTFRAGFIREFNSTESLARNFDTMRKLAQTHVDDLIDRKASSTIVDIIPRMDVFAISLWRNLLYGSSDSETDSCALSLAKEIGARVTDPWPSLWYSINVILGLVKAGEPLGSDKALRTQLDNLIDRSVQNLEMHEHLNPEAPPTSLRGLSTRTHGSVIEGLSPTAIEFARLNAFAGNETFGYNLAWLLIELDKRPECLKRLLAEIDSSDTEDFKTVNSKMPYVNAVIEEINRLHPPIASTFRTVNREVSVTSRKSRYTLPPGTLVLLALGCANRARKDWGEDADHFKPERWLENKEGGPSHLAFGYGWI</sequence>
<evidence type="ECO:0000313" key="4">
    <source>
        <dbReference type="Proteomes" id="UP001140510"/>
    </source>
</evidence>
<keyword evidence="2" id="KW-0472">Membrane</keyword>
<organism evidence="3 4">
    <name type="scientific">Didymella pomorum</name>
    <dbReference type="NCBI Taxonomy" id="749634"/>
    <lineage>
        <taxon>Eukaryota</taxon>
        <taxon>Fungi</taxon>
        <taxon>Dikarya</taxon>
        <taxon>Ascomycota</taxon>
        <taxon>Pezizomycotina</taxon>
        <taxon>Dothideomycetes</taxon>
        <taxon>Pleosporomycetidae</taxon>
        <taxon>Pleosporales</taxon>
        <taxon>Pleosporineae</taxon>
        <taxon>Didymellaceae</taxon>
        <taxon>Didymella</taxon>
    </lineage>
</organism>
<dbReference type="CDD" id="cd00302">
    <property type="entry name" value="cytochrome_P450"/>
    <property type="match status" value="1"/>
</dbReference>
<evidence type="ECO:0000256" key="2">
    <source>
        <dbReference type="SAM" id="Phobius"/>
    </source>
</evidence>
<proteinExistence type="inferred from homology"/>
<feature type="transmembrane region" description="Helical" evidence="2">
    <location>
        <begin position="20"/>
        <end position="44"/>
    </location>
</feature>
<dbReference type="EMBL" id="JAPEVA010000053">
    <property type="protein sequence ID" value="KAJ4403268.1"/>
    <property type="molecule type" value="Genomic_DNA"/>
</dbReference>
<comment type="caution">
    <text evidence="3">The sequence shown here is derived from an EMBL/GenBank/DDBJ whole genome shotgun (WGS) entry which is preliminary data.</text>
</comment>
<name>A0A9W8ZCY5_9PLEO</name>
<protein>
    <recommendedName>
        <fullName evidence="5">Cytochrome P450</fullName>
    </recommendedName>
</protein>
<comment type="similarity">
    <text evidence="1">Belongs to the cytochrome P450 family.</text>
</comment>
<dbReference type="SUPFAM" id="SSF48264">
    <property type="entry name" value="Cytochrome P450"/>
    <property type="match status" value="1"/>
</dbReference>
<accession>A0A9W8ZCY5</accession>
<dbReference type="Gene3D" id="1.10.630.10">
    <property type="entry name" value="Cytochrome P450"/>
    <property type="match status" value="1"/>
</dbReference>
<dbReference type="Proteomes" id="UP001140510">
    <property type="component" value="Unassembled WGS sequence"/>
</dbReference>